<proteinExistence type="predicted"/>
<evidence type="ECO:0000313" key="1">
    <source>
        <dbReference type="EMBL" id="GCF10629.1"/>
    </source>
</evidence>
<dbReference type="OrthoDB" id="157719at2"/>
<accession>A0A5A5THY3</accession>
<name>A0A5A5THY3_9CHLR</name>
<comment type="caution">
    <text evidence="1">The sequence shown here is derived from an EMBL/GenBank/DDBJ whole genome shotgun (WGS) entry which is preliminary data.</text>
</comment>
<evidence type="ECO:0008006" key="3">
    <source>
        <dbReference type="Google" id="ProtNLM"/>
    </source>
</evidence>
<reference evidence="1 2" key="1">
    <citation type="submission" date="2019-01" db="EMBL/GenBank/DDBJ databases">
        <title>Draft genome sequence of Dictyobacter sp. Uno17.</title>
        <authorList>
            <person name="Wang C.M."/>
            <person name="Zheng Y."/>
            <person name="Sakai Y."/>
            <person name="Abe K."/>
            <person name="Yokota A."/>
            <person name="Yabe S."/>
        </authorList>
    </citation>
    <scope>NUCLEOTIDE SEQUENCE [LARGE SCALE GENOMIC DNA]</scope>
    <source>
        <strain evidence="1 2">Uno17</strain>
    </source>
</reference>
<dbReference type="Proteomes" id="UP000322530">
    <property type="component" value="Unassembled WGS sequence"/>
</dbReference>
<dbReference type="AlphaFoldDB" id="A0A5A5THY3"/>
<evidence type="ECO:0000313" key="2">
    <source>
        <dbReference type="Proteomes" id="UP000322530"/>
    </source>
</evidence>
<dbReference type="EMBL" id="BIXY01000077">
    <property type="protein sequence ID" value="GCF10629.1"/>
    <property type="molecule type" value="Genomic_DNA"/>
</dbReference>
<dbReference type="SUPFAM" id="SSF109854">
    <property type="entry name" value="DinB/YfiT-like putative metalloenzymes"/>
    <property type="match status" value="1"/>
</dbReference>
<dbReference type="InterPro" id="IPR007061">
    <property type="entry name" value="MST-like"/>
</dbReference>
<gene>
    <name evidence="1" type="ORF">KDI_41930</name>
</gene>
<protein>
    <recommendedName>
        <fullName evidence="3">DinB-like domain-containing protein</fullName>
    </recommendedName>
</protein>
<dbReference type="InterPro" id="IPR034660">
    <property type="entry name" value="DinB/YfiT-like"/>
</dbReference>
<dbReference type="Gene3D" id="1.20.120.450">
    <property type="entry name" value="dinb family like domain"/>
    <property type="match status" value="1"/>
</dbReference>
<dbReference type="Pfam" id="PF04978">
    <property type="entry name" value="MST"/>
    <property type="match status" value="1"/>
</dbReference>
<sequence>MEQYKRYFTRQKEYKLTTTTNSLWPFYQGWDNYQQHLLQAIRPLTDEQLNLRVAPQQRTVHEITAHIVGARAGWFHLHLGEGDATMEDLSHWDDEDAPIRSTKELLHGLEATWAMIEDCLKRWNPASLNDNYIRTRDGEHRPITRQWIIWHVLEHDLNHGGELFLTLGTHGHWVPDL</sequence>
<organism evidence="1 2">
    <name type="scientific">Dictyobacter arantiisoli</name>
    <dbReference type="NCBI Taxonomy" id="2014874"/>
    <lineage>
        <taxon>Bacteria</taxon>
        <taxon>Bacillati</taxon>
        <taxon>Chloroflexota</taxon>
        <taxon>Ktedonobacteria</taxon>
        <taxon>Ktedonobacterales</taxon>
        <taxon>Dictyobacteraceae</taxon>
        <taxon>Dictyobacter</taxon>
    </lineage>
</organism>
<keyword evidence="2" id="KW-1185">Reference proteome</keyword>